<dbReference type="RefSeq" id="WP_118104411.1">
    <property type="nucleotide sequence ID" value="NZ_CABJEU010000002.1"/>
</dbReference>
<keyword evidence="3" id="KW-1185">Reference proteome</keyword>
<comment type="catalytic activity">
    <reaction evidence="1">
        <text>guanosine(1516) in 16S rRNA + S-adenosyl-L-methionine = N(2)-methylguanosine(1516) in 16S rRNA + S-adenosyl-L-homocysteine + H(+)</text>
        <dbReference type="Rhea" id="RHEA:43220"/>
        <dbReference type="Rhea" id="RHEA-COMP:10412"/>
        <dbReference type="Rhea" id="RHEA-COMP:10413"/>
        <dbReference type="ChEBI" id="CHEBI:15378"/>
        <dbReference type="ChEBI" id="CHEBI:57856"/>
        <dbReference type="ChEBI" id="CHEBI:59789"/>
        <dbReference type="ChEBI" id="CHEBI:74269"/>
        <dbReference type="ChEBI" id="CHEBI:74481"/>
        <dbReference type="EC" id="2.1.1.242"/>
    </reaction>
</comment>
<dbReference type="GO" id="GO:0008990">
    <property type="term" value="F:rRNA (guanine-N2-)-methyltransferase activity"/>
    <property type="evidence" value="ECO:0007669"/>
    <property type="project" value="UniProtKB-UniRule"/>
</dbReference>
<dbReference type="PANTHER" id="PTHR36112">
    <property type="entry name" value="RIBOSOMAL RNA SMALL SUBUNIT METHYLTRANSFERASE J"/>
    <property type="match status" value="1"/>
</dbReference>
<keyword evidence="1 2" id="KW-0489">Methyltransferase</keyword>
<dbReference type="SUPFAM" id="SSF53335">
    <property type="entry name" value="S-adenosyl-L-methionine-dependent methyltransferases"/>
    <property type="match status" value="1"/>
</dbReference>
<comment type="subcellular location">
    <subcellularLocation>
        <location evidence="1">Cytoplasm</location>
    </subcellularLocation>
</comment>
<keyword evidence="1 2" id="KW-0808">Transferase</keyword>
<sequence>MTGSRIEEGGMRGAPDVAASGIGSAESPVTVLCIDGDSLDRAEGLSDRLAAPLAVFEAGCSETAFIPEPGLLYLKVSRDGLSLMRDGMELRPDFAEMLPRIKQGALQREMLVKAARVKGVEAPRAVDATAGLGEDSLLLAAAGFTVTLCEVDPVIAALLEDALARASAHEVLGPIVERMHLVAGDSRVTLERAGASTGAQPDVVYLDPMFPGRTKSAAVKKKFQLIHGLERPTEPLDEESLLQAALAAHPRKVVIKRPVKGPYLAGVKPSHSIAGKAVRYDCIVPPR</sequence>
<dbReference type="PANTHER" id="PTHR36112:SF1">
    <property type="entry name" value="RIBOSOMAL RNA SMALL SUBUNIT METHYLTRANSFERASE J"/>
    <property type="match status" value="1"/>
</dbReference>
<dbReference type="Pfam" id="PF04445">
    <property type="entry name" value="SAM_MT"/>
    <property type="match status" value="1"/>
</dbReference>
<feature type="binding site" evidence="1">
    <location>
        <position position="207"/>
    </location>
    <ligand>
        <name>S-adenosyl-L-methionine</name>
        <dbReference type="ChEBI" id="CHEBI:59789"/>
    </ligand>
</feature>
<evidence type="ECO:0000256" key="1">
    <source>
        <dbReference type="HAMAP-Rule" id="MF_01523"/>
    </source>
</evidence>
<comment type="function">
    <text evidence="1">Specifically methylates the guanosine in position 1516 of 16S rRNA.</text>
</comment>
<reference evidence="2 3" key="1">
    <citation type="submission" date="2018-08" db="EMBL/GenBank/DDBJ databases">
        <title>A genome reference for cultivated species of the human gut microbiota.</title>
        <authorList>
            <person name="Zou Y."/>
            <person name="Xue W."/>
            <person name="Luo G."/>
        </authorList>
    </citation>
    <scope>NUCLEOTIDE SEQUENCE [LARGE SCALE GENOMIC DNA]</scope>
    <source>
        <strain evidence="2 3">AM25-33</strain>
    </source>
</reference>
<dbReference type="Proteomes" id="UP000283983">
    <property type="component" value="Unassembled WGS sequence"/>
</dbReference>
<dbReference type="EC" id="2.1.1.242" evidence="1"/>
<keyword evidence="1" id="KW-0949">S-adenosyl-L-methionine</keyword>
<dbReference type="CDD" id="cd02440">
    <property type="entry name" value="AdoMet_MTases"/>
    <property type="match status" value="1"/>
</dbReference>
<organism evidence="2 3">
    <name type="scientific">Collinsella intestinalis</name>
    <dbReference type="NCBI Taxonomy" id="147207"/>
    <lineage>
        <taxon>Bacteria</taxon>
        <taxon>Bacillati</taxon>
        <taxon>Actinomycetota</taxon>
        <taxon>Coriobacteriia</taxon>
        <taxon>Coriobacteriales</taxon>
        <taxon>Coriobacteriaceae</taxon>
        <taxon>Collinsella</taxon>
    </lineage>
</organism>
<evidence type="ECO:0000313" key="2">
    <source>
        <dbReference type="EMBL" id="RHF37310.1"/>
    </source>
</evidence>
<comment type="caution">
    <text evidence="1">Lacks conserved residue(s) required for the propagation of feature annotation.</text>
</comment>
<comment type="similarity">
    <text evidence="1">Belongs to the methyltransferase superfamily. RsmJ family.</text>
</comment>
<dbReference type="InterPro" id="IPR029063">
    <property type="entry name" value="SAM-dependent_MTases_sf"/>
</dbReference>
<dbReference type="InParanoid" id="A0A414NE34"/>
<dbReference type="InterPro" id="IPR007536">
    <property type="entry name" value="16SrRNA_methylTrfase_J"/>
</dbReference>
<protein>
    <recommendedName>
        <fullName evidence="1">Ribosomal RNA small subunit methyltransferase J</fullName>
        <ecNumber evidence="1">2.1.1.242</ecNumber>
    </recommendedName>
    <alternativeName>
        <fullName evidence="1">16S rRNA m2G1516 methyltransferase</fullName>
    </alternativeName>
    <alternativeName>
        <fullName evidence="1">rRNA (guanine-N(2)-)-methyltransferase</fullName>
    </alternativeName>
</protein>
<name>A0A414NE34_9ACTN</name>
<keyword evidence="1" id="KW-0963">Cytoplasm</keyword>
<evidence type="ECO:0000313" key="3">
    <source>
        <dbReference type="Proteomes" id="UP000283983"/>
    </source>
</evidence>
<gene>
    <name evidence="1" type="primary">rsmJ</name>
    <name evidence="2" type="ORF">DW682_06805</name>
</gene>
<accession>A0A414NE34</accession>
<dbReference type="EMBL" id="QSLJ01000002">
    <property type="protein sequence ID" value="RHF37310.1"/>
    <property type="molecule type" value="Genomic_DNA"/>
</dbReference>
<dbReference type="AlphaFoldDB" id="A0A414NE34"/>
<proteinExistence type="inferred from homology"/>
<dbReference type="GO" id="GO:0005737">
    <property type="term" value="C:cytoplasm"/>
    <property type="evidence" value="ECO:0007669"/>
    <property type="project" value="UniProtKB-SubCell"/>
</dbReference>
<dbReference type="Gene3D" id="3.40.50.150">
    <property type="entry name" value="Vaccinia Virus protein VP39"/>
    <property type="match status" value="1"/>
</dbReference>
<keyword evidence="1" id="KW-0698">rRNA processing</keyword>
<comment type="caution">
    <text evidence="2">The sequence shown here is derived from an EMBL/GenBank/DDBJ whole genome shotgun (WGS) entry which is preliminary data.</text>
</comment>
<dbReference type="HAMAP" id="MF_01523">
    <property type="entry name" value="16SrRNA_methyltr_J"/>
    <property type="match status" value="1"/>
</dbReference>